<evidence type="ECO:0000313" key="2">
    <source>
        <dbReference type="Proteomes" id="UP000827872"/>
    </source>
</evidence>
<gene>
    <name evidence="1" type="ORF">K3G42_024459</name>
</gene>
<reference evidence="1" key="1">
    <citation type="submission" date="2021-08" db="EMBL/GenBank/DDBJ databases">
        <title>The first chromosome-level gecko genome reveals the dynamic sex chromosomes of Neotropical dwarf geckos (Sphaerodactylidae: Sphaerodactylus).</title>
        <authorList>
            <person name="Pinto B.J."/>
            <person name="Keating S.E."/>
            <person name="Gamble T."/>
        </authorList>
    </citation>
    <scope>NUCLEOTIDE SEQUENCE</scope>
    <source>
        <strain evidence="1">TG3544</strain>
    </source>
</reference>
<evidence type="ECO:0000313" key="1">
    <source>
        <dbReference type="EMBL" id="KAH7989020.1"/>
    </source>
</evidence>
<sequence length="87" mass="9906">MEAHKEELDENESKVCFCNLRNLREENSQSLVQASADNLCALAESKLAGVLRAICKYRQSIHKVEILPDFCDLEHVPVRFQGEQETS</sequence>
<comment type="caution">
    <text evidence="1">The sequence shown here is derived from an EMBL/GenBank/DDBJ whole genome shotgun (WGS) entry which is preliminary data.</text>
</comment>
<protein>
    <submittedName>
        <fullName evidence="1">Uncharacterized protein</fullName>
    </submittedName>
</protein>
<dbReference type="Proteomes" id="UP000827872">
    <property type="component" value="Linkage Group LG10"/>
</dbReference>
<organism evidence="1 2">
    <name type="scientific">Sphaerodactylus townsendi</name>
    <dbReference type="NCBI Taxonomy" id="933632"/>
    <lineage>
        <taxon>Eukaryota</taxon>
        <taxon>Metazoa</taxon>
        <taxon>Chordata</taxon>
        <taxon>Craniata</taxon>
        <taxon>Vertebrata</taxon>
        <taxon>Euteleostomi</taxon>
        <taxon>Lepidosauria</taxon>
        <taxon>Squamata</taxon>
        <taxon>Bifurcata</taxon>
        <taxon>Gekkota</taxon>
        <taxon>Sphaerodactylidae</taxon>
        <taxon>Sphaerodactylus</taxon>
    </lineage>
</organism>
<accession>A0ACB8E9L9</accession>
<proteinExistence type="predicted"/>
<dbReference type="EMBL" id="CM037623">
    <property type="protein sequence ID" value="KAH7989020.1"/>
    <property type="molecule type" value="Genomic_DNA"/>
</dbReference>
<keyword evidence="2" id="KW-1185">Reference proteome</keyword>
<name>A0ACB8E9L9_9SAUR</name>